<comment type="similarity">
    <text evidence="1">Belongs to the membrane fusion protein (MFP) (TC 8.A.1) family.</text>
</comment>
<evidence type="ECO:0000256" key="3">
    <source>
        <dbReference type="SAM" id="Phobius"/>
    </source>
</evidence>
<dbReference type="Gene3D" id="1.10.287.470">
    <property type="entry name" value="Helix hairpin bin"/>
    <property type="match status" value="1"/>
</dbReference>
<dbReference type="InterPro" id="IPR058637">
    <property type="entry name" value="YknX-like_C"/>
</dbReference>
<feature type="domain" description="Multidrug resistance protein MdtA-like barrel-sandwich hybrid" evidence="4">
    <location>
        <begin position="69"/>
        <end position="189"/>
    </location>
</feature>
<gene>
    <name evidence="7" type="ORF">RI845_04945</name>
</gene>
<dbReference type="RefSeq" id="WP_348388637.1">
    <property type="nucleotide sequence ID" value="NZ_CP134146.1"/>
</dbReference>
<keyword evidence="2" id="KW-0175">Coiled coil</keyword>
<name>A0ABY9TLB1_9GAMM</name>
<protein>
    <submittedName>
        <fullName evidence="7">Efflux RND transporter periplasmic adaptor subunit</fullName>
    </submittedName>
</protein>
<dbReference type="InterPro" id="IPR058625">
    <property type="entry name" value="MdtA-like_BSH"/>
</dbReference>
<evidence type="ECO:0000259" key="6">
    <source>
        <dbReference type="Pfam" id="PF25989"/>
    </source>
</evidence>
<dbReference type="NCBIfam" id="TIGR01730">
    <property type="entry name" value="RND_mfp"/>
    <property type="match status" value="1"/>
</dbReference>
<dbReference type="Pfam" id="PF25954">
    <property type="entry name" value="Beta-barrel_RND_2"/>
    <property type="match status" value="1"/>
</dbReference>
<evidence type="ECO:0000259" key="4">
    <source>
        <dbReference type="Pfam" id="PF25917"/>
    </source>
</evidence>
<feature type="coiled-coil region" evidence="2">
    <location>
        <begin position="101"/>
        <end position="135"/>
    </location>
</feature>
<feature type="domain" description="CusB-like beta-barrel" evidence="5">
    <location>
        <begin position="201"/>
        <end position="273"/>
    </location>
</feature>
<dbReference type="InterPro" id="IPR006143">
    <property type="entry name" value="RND_pump_MFP"/>
</dbReference>
<sequence>MESEKTSRLPLIILSGLLIALLGYLYLPEENVSQSQSARVVSVKTTPVVLAEFSDEFEALGTTKANEDVIIAAQYSDIIESIHFDDGDTVKKGDILVELFKKEEQAKIKELQANLDQASAQLQRYKDLLKQSAASIAQRDEQKAKVQSFRAQLLSAQATLNNLTIRAPFDGQLGFRQVSVGALINDGSTITTLDDISIIKLDFAIPERFITTVNIGQAIAATNVAYPGVKFIGKVTSISPRVDAVTRTIQIRAEIDNSNMQLRPGMLMSIILERNVAQVLQIPESAVIPFEDKHFVFVVQNDTAKRVDISVGRRKPGIVEVSSGIKEGTKVVIEGALKLRDGAKVKAESSILETK</sequence>
<dbReference type="Gene3D" id="2.40.420.20">
    <property type="match status" value="1"/>
</dbReference>
<dbReference type="Gene3D" id="2.40.30.170">
    <property type="match status" value="1"/>
</dbReference>
<organism evidence="7 8">
    <name type="scientific">Thalassotalea nanhaiensis</name>
    <dbReference type="NCBI Taxonomy" id="3065648"/>
    <lineage>
        <taxon>Bacteria</taxon>
        <taxon>Pseudomonadati</taxon>
        <taxon>Pseudomonadota</taxon>
        <taxon>Gammaproteobacteria</taxon>
        <taxon>Alteromonadales</taxon>
        <taxon>Colwelliaceae</taxon>
        <taxon>Thalassotalea</taxon>
    </lineage>
</organism>
<keyword evidence="3" id="KW-0472">Membrane</keyword>
<feature type="domain" description="YknX-like C-terminal permuted SH3-like" evidence="6">
    <location>
        <begin position="279"/>
        <end position="346"/>
    </location>
</feature>
<accession>A0ABY9TLB1</accession>
<reference evidence="8" key="1">
    <citation type="submission" date="2023-09" db="EMBL/GenBank/DDBJ databases">
        <authorList>
            <person name="Li S."/>
            <person name="Li X."/>
            <person name="Zhang C."/>
            <person name="Zhao Z."/>
        </authorList>
    </citation>
    <scope>NUCLEOTIDE SEQUENCE [LARGE SCALE GENOMIC DNA]</scope>
    <source>
        <strain evidence="8">SQ345</strain>
    </source>
</reference>
<keyword evidence="3" id="KW-0812">Transmembrane</keyword>
<evidence type="ECO:0000313" key="8">
    <source>
        <dbReference type="Proteomes" id="UP001248581"/>
    </source>
</evidence>
<dbReference type="Gene3D" id="2.40.50.100">
    <property type="match status" value="1"/>
</dbReference>
<dbReference type="Pfam" id="PF25989">
    <property type="entry name" value="YknX_C"/>
    <property type="match status" value="1"/>
</dbReference>
<keyword evidence="3" id="KW-1133">Transmembrane helix</keyword>
<dbReference type="SUPFAM" id="SSF111369">
    <property type="entry name" value="HlyD-like secretion proteins"/>
    <property type="match status" value="1"/>
</dbReference>
<dbReference type="EMBL" id="CP134146">
    <property type="protein sequence ID" value="WNC69495.1"/>
    <property type="molecule type" value="Genomic_DNA"/>
</dbReference>
<dbReference type="PANTHER" id="PTHR30469">
    <property type="entry name" value="MULTIDRUG RESISTANCE PROTEIN MDTA"/>
    <property type="match status" value="1"/>
</dbReference>
<dbReference type="InterPro" id="IPR058792">
    <property type="entry name" value="Beta-barrel_RND_2"/>
</dbReference>
<keyword evidence="8" id="KW-1185">Reference proteome</keyword>
<dbReference type="Proteomes" id="UP001248581">
    <property type="component" value="Chromosome"/>
</dbReference>
<dbReference type="Pfam" id="PF25917">
    <property type="entry name" value="BSH_RND"/>
    <property type="match status" value="1"/>
</dbReference>
<evidence type="ECO:0000256" key="1">
    <source>
        <dbReference type="ARBA" id="ARBA00009477"/>
    </source>
</evidence>
<feature type="transmembrane region" description="Helical" evidence="3">
    <location>
        <begin position="9"/>
        <end position="27"/>
    </location>
</feature>
<proteinExistence type="inferred from homology"/>
<dbReference type="PANTHER" id="PTHR30469:SF16">
    <property type="entry name" value="HAE1 FAMILY EFFLUX PUMP MFP COMPONENT"/>
    <property type="match status" value="1"/>
</dbReference>
<evidence type="ECO:0000313" key="7">
    <source>
        <dbReference type="EMBL" id="WNC69495.1"/>
    </source>
</evidence>
<evidence type="ECO:0000256" key="2">
    <source>
        <dbReference type="SAM" id="Coils"/>
    </source>
</evidence>
<evidence type="ECO:0000259" key="5">
    <source>
        <dbReference type="Pfam" id="PF25954"/>
    </source>
</evidence>